<feature type="domain" description="F-box" evidence="1">
    <location>
        <begin position="68"/>
        <end position="114"/>
    </location>
</feature>
<dbReference type="EMBL" id="JANIEX010001260">
    <property type="protein sequence ID" value="KAJ3559985.1"/>
    <property type="molecule type" value="Genomic_DNA"/>
</dbReference>
<dbReference type="SMART" id="SM00256">
    <property type="entry name" value="FBOX"/>
    <property type="match status" value="1"/>
</dbReference>
<protein>
    <recommendedName>
        <fullName evidence="1">F-box domain-containing protein</fullName>
    </recommendedName>
</protein>
<proteinExistence type="predicted"/>
<name>A0AAD5YR86_9AGAR</name>
<dbReference type="PROSITE" id="PS50181">
    <property type="entry name" value="FBOX"/>
    <property type="match status" value="1"/>
</dbReference>
<comment type="caution">
    <text evidence="2">The sequence shown here is derived from an EMBL/GenBank/DDBJ whole genome shotgun (WGS) entry which is preliminary data.</text>
</comment>
<dbReference type="Gene3D" id="1.20.1280.50">
    <property type="match status" value="1"/>
</dbReference>
<evidence type="ECO:0000259" key="1">
    <source>
        <dbReference type="PROSITE" id="PS50181"/>
    </source>
</evidence>
<dbReference type="Pfam" id="PF12937">
    <property type="entry name" value="F-box-like"/>
    <property type="match status" value="1"/>
</dbReference>
<reference evidence="2" key="1">
    <citation type="submission" date="2022-07" db="EMBL/GenBank/DDBJ databases">
        <title>Genome Sequence of Leucocoprinus birnbaumii.</title>
        <authorList>
            <person name="Buettner E."/>
        </authorList>
    </citation>
    <scope>NUCLEOTIDE SEQUENCE</scope>
    <source>
        <strain evidence="2">VT141</strain>
    </source>
</reference>
<gene>
    <name evidence="2" type="ORF">NP233_g11126</name>
</gene>
<dbReference type="InterPro" id="IPR036047">
    <property type="entry name" value="F-box-like_dom_sf"/>
</dbReference>
<accession>A0AAD5YR86</accession>
<dbReference type="InterPro" id="IPR001810">
    <property type="entry name" value="F-box_dom"/>
</dbReference>
<sequence>MHEKVNALNWQMEAADKKHRVQGLPIGAKLTLLCKPPMSLFSLWGIYSWLTSPNDNQHTCPRIFQSQVPVFLSLPNELLVDILAWSDCASIFSARMTCSKLCKITKSRHLWLKVISRLQQERGLVGPEGGVSRYDVKELESWTQRRFAAAAALEFETEPRPSVRRIKLRTDDLGDFCIPQPYLLPGGRWFLVAHQSSRMLAYDLDCANPIRRTLFNPVDFDKTLASEYVRQTLWFDHSRPLNPLYVAANAFTRKRTRTIIYTIELEGHGTNAKLSASFVSAFHSHGRKDCREDQRNQEIHAYDFQQACGSKGYRSIKPAALAGFTGEPIHIASFVYDDVLLICTEKDAIRLYDIVDSEATSNGHFPSSFHLLHTVTSPCHFSSTCPVVSSRVLHYLSESQWRVQRSAYPA</sequence>
<keyword evidence="3" id="KW-1185">Reference proteome</keyword>
<evidence type="ECO:0000313" key="3">
    <source>
        <dbReference type="Proteomes" id="UP001213000"/>
    </source>
</evidence>
<dbReference type="SUPFAM" id="SSF81383">
    <property type="entry name" value="F-box domain"/>
    <property type="match status" value="1"/>
</dbReference>
<dbReference type="AlphaFoldDB" id="A0AAD5YR86"/>
<dbReference type="Proteomes" id="UP001213000">
    <property type="component" value="Unassembled WGS sequence"/>
</dbReference>
<organism evidence="2 3">
    <name type="scientific">Leucocoprinus birnbaumii</name>
    <dbReference type="NCBI Taxonomy" id="56174"/>
    <lineage>
        <taxon>Eukaryota</taxon>
        <taxon>Fungi</taxon>
        <taxon>Dikarya</taxon>
        <taxon>Basidiomycota</taxon>
        <taxon>Agaricomycotina</taxon>
        <taxon>Agaricomycetes</taxon>
        <taxon>Agaricomycetidae</taxon>
        <taxon>Agaricales</taxon>
        <taxon>Agaricineae</taxon>
        <taxon>Agaricaceae</taxon>
        <taxon>Leucocoprinus</taxon>
    </lineage>
</organism>
<evidence type="ECO:0000313" key="2">
    <source>
        <dbReference type="EMBL" id="KAJ3559985.1"/>
    </source>
</evidence>